<sequence length="189" mass="20853">MGEGQDNHDLRLAERLAELRVSQGWSLEQLAQMTGISRATLSRVERAETSPTASLLGKLSAAYGLTTSRLLMALEDNPPELIRASQQPVWHDRETGFERRSVSAPAPGFRAELISGVLKAGASITYDAPPVEGLEQHIWMLEGVLEFVLDGRSYRLEPGDCLRFHLHGRTSFYVPGPADARYAIVISRP</sequence>
<dbReference type="GO" id="GO:0003677">
    <property type="term" value="F:DNA binding"/>
    <property type="evidence" value="ECO:0007669"/>
    <property type="project" value="UniProtKB-KW"/>
</dbReference>
<dbReference type="eggNOG" id="COG1396">
    <property type="taxonomic scope" value="Bacteria"/>
</dbReference>
<dbReference type="SMART" id="SM00530">
    <property type="entry name" value="HTH_XRE"/>
    <property type="match status" value="1"/>
</dbReference>
<dbReference type="Gene3D" id="2.60.120.10">
    <property type="entry name" value="Jelly Rolls"/>
    <property type="match status" value="1"/>
</dbReference>
<evidence type="ECO:0000313" key="4">
    <source>
        <dbReference type="EMBL" id="MFD3225961.1"/>
    </source>
</evidence>
<dbReference type="OrthoDB" id="9792093at2"/>
<evidence type="ECO:0000313" key="6">
    <source>
        <dbReference type="Proteomes" id="UP001598201"/>
    </source>
</evidence>
<protein>
    <submittedName>
        <fullName evidence="3">Helix-turn-helix domain protein</fullName>
    </submittedName>
    <submittedName>
        <fullName evidence="4">Helix-turn-helix domain-containing protein</fullName>
    </submittedName>
</protein>
<evidence type="ECO:0000259" key="2">
    <source>
        <dbReference type="PROSITE" id="PS50943"/>
    </source>
</evidence>
<dbReference type="SUPFAM" id="SSF47413">
    <property type="entry name" value="lambda repressor-like DNA-binding domains"/>
    <property type="match status" value="1"/>
</dbReference>
<dbReference type="InterPro" id="IPR050807">
    <property type="entry name" value="TransReg_Diox_bact_type"/>
</dbReference>
<dbReference type="SUPFAM" id="SSF51182">
    <property type="entry name" value="RmlC-like cupins"/>
    <property type="match status" value="1"/>
</dbReference>
<evidence type="ECO:0000313" key="3">
    <source>
        <dbReference type="EMBL" id="ADW74628.1"/>
    </source>
</evidence>
<dbReference type="InterPro" id="IPR014710">
    <property type="entry name" value="RmlC-like_jellyroll"/>
</dbReference>
<dbReference type="AlphaFoldDB" id="A0A0H3FI72"/>
<keyword evidence="1" id="KW-0238">DNA-binding</keyword>
<evidence type="ECO:0000313" key="5">
    <source>
        <dbReference type="Proteomes" id="UP000007257"/>
    </source>
</evidence>
<proteinExistence type="predicted"/>
<dbReference type="GO" id="GO:0003700">
    <property type="term" value="F:DNA-binding transcription factor activity"/>
    <property type="evidence" value="ECO:0007669"/>
    <property type="project" value="TreeGrafter"/>
</dbReference>
<dbReference type="CDD" id="cd02209">
    <property type="entry name" value="cupin_XRE_C"/>
    <property type="match status" value="1"/>
</dbReference>
<dbReference type="PANTHER" id="PTHR46797">
    <property type="entry name" value="HTH-TYPE TRANSCRIPTIONAL REGULATOR"/>
    <property type="match status" value="1"/>
</dbReference>
<dbReference type="InterPro" id="IPR001387">
    <property type="entry name" value="Cro/C1-type_HTH"/>
</dbReference>
<dbReference type="HOGENOM" id="CLU_085376_4_0_6"/>
<dbReference type="Pfam" id="PF01381">
    <property type="entry name" value="HTH_3"/>
    <property type="match status" value="1"/>
</dbReference>
<dbReference type="InterPro" id="IPR011051">
    <property type="entry name" value="RmlC_Cupin_sf"/>
</dbReference>
<feature type="domain" description="HTH cro/C1-type" evidence="2">
    <location>
        <begin position="16"/>
        <end position="70"/>
    </location>
</feature>
<dbReference type="CDD" id="cd00093">
    <property type="entry name" value="HTH_XRE"/>
    <property type="match status" value="1"/>
</dbReference>
<evidence type="ECO:0000256" key="1">
    <source>
        <dbReference type="ARBA" id="ARBA00023125"/>
    </source>
</evidence>
<name>A0A0H3FI72_RAHSY</name>
<dbReference type="EMBL" id="JBHUCJ010000066">
    <property type="protein sequence ID" value="MFD3225961.1"/>
    <property type="molecule type" value="Genomic_DNA"/>
</dbReference>
<accession>A0A0H3FI72</accession>
<organism evidence="3 5">
    <name type="scientific">Rahnella sp. (strain Y9602)</name>
    <dbReference type="NCBI Taxonomy" id="2703885"/>
    <lineage>
        <taxon>Bacteria</taxon>
        <taxon>Pseudomonadati</taxon>
        <taxon>Pseudomonadota</taxon>
        <taxon>Gammaproteobacteria</taxon>
        <taxon>Enterobacterales</taxon>
        <taxon>Yersiniaceae</taxon>
        <taxon>Rahnella</taxon>
    </lineage>
</organism>
<dbReference type="GO" id="GO:0005829">
    <property type="term" value="C:cytosol"/>
    <property type="evidence" value="ECO:0007669"/>
    <property type="project" value="TreeGrafter"/>
</dbReference>
<keyword evidence="6" id="KW-1185">Reference proteome</keyword>
<dbReference type="GeneID" id="95416389"/>
<dbReference type="Proteomes" id="UP001598201">
    <property type="component" value="Unassembled WGS sequence"/>
</dbReference>
<dbReference type="PANTHER" id="PTHR46797:SF10">
    <property type="entry name" value="BLR1115 PROTEIN"/>
    <property type="match status" value="1"/>
</dbReference>
<gene>
    <name evidence="3" type="ordered locus">Rahaq_3034</name>
    <name evidence="4" type="ORF">ACFPK4_20645</name>
</gene>
<dbReference type="Gene3D" id="1.10.260.40">
    <property type="entry name" value="lambda repressor-like DNA-binding domains"/>
    <property type="match status" value="1"/>
</dbReference>
<dbReference type="RefSeq" id="WP_013576324.1">
    <property type="nucleotide sequence ID" value="NC_015061.1"/>
</dbReference>
<dbReference type="KEGG" id="rah:Rahaq_3034"/>
<reference evidence="4 6" key="3">
    <citation type="submission" date="2024-09" db="EMBL/GenBank/DDBJ databases">
        <title>Genomes of Rahnella.</title>
        <authorList>
            <person name="Mnguni F.C."/>
            <person name="Shin G.Y."/>
            <person name="Coutinho T."/>
        </authorList>
    </citation>
    <scope>NUCLEOTIDE SEQUENCE [LARGE SCALE GENOMIC DNA]</scope>
    <source>
        <strain evidence="4 6">20WA0057</strain>
    </source>
</reference>
<dbReference type="PROSITE" id="PS50943">
    <property type="entry name" value="HTH_CROC1"/>
    <property type="match status" value="1"/>
</dbReference>
<reference evidence="5" key="1">
    <citation type="submission" date="2011-01" db="EMBL/GenBank/DDBJ databases">
        <title>Complete sequence of chromosome of Rahnella sp. Y9602.</title>
        <authorList>
            <consortium name="US DOE Joint Genome Institute"/>
            <person name="Lucas S."/>
            <person name="Copeland A."/>
            <person name="Lapidus A."/>
            <person name="Cheng J.-F."/>
            <person name="Goodwin L."/>
            <person name="Pitluck S."/>
            <person name="Lu M."/>
            <person name="Detter J.C."/>
            <person name="Han C."/>
            <person name="Tapia R."/>
            <person name="Land M."/>
            <person name="Hauser L."/>
            <person name="Kyrpides N."/>
            <person name="Ivanova N."/>
            <person name="Ovchinnikova G."/>
            <person name="Pagani I."/>
            <person name="Sobecky P.A."/>
            <person name="Martinez R.J."/>
            <person name="Woyke T."/>
        </authorList>
    </citation>
    <scope>NUCLEOTIDE SEQUENCE [LARGE SCALE GENOMIC DNA]</scope>
    <source>
        <strain evidence="5">Y9602</strain>
    </source>
</reference>
<reference evidence="3 5" key="2">
    <citation type="journal article" date="2012" name="J. Bacteriol.">
        <title>Complete Genome Sequence of Rahnella sp. Strain Y9602, a Gammaproteobacterium Isolate from Metal- and Radionuclide-Contaminated Soil.</title>
        <authorList>
            <person name="Martinez R.J."/>
            <person name="Bruce D."/>
            <person name="Detter C."/>
            <person name="Goodwin L.A."/>
            <person name="Han J."/>
            <person name="Han C.S."/>
            <person name="Held B."/>
            <person name="Land M.L."/>
            <person name="Mikhailova N."/>
            <person name="Nolan M."/>
            <person name="Pennacchio L."/>
            <person name="Pitluck S."/>
            <person name="Tapia R."/>
            <person name="Woyke T."/>
            <person name="Sobecky P.A."/>
        </authorList>
    </citation>
    <scope>NUCLEOTIDE SEQUENCE [LARGE SCALE GENOMIC DNA]</scope>
    <source>
        <strain evidence="3 5">Y9602</strain>
    </source>
</reference>
<dbReference type="EMBL" id="CP002505">
    <property type="protein sequence ID" value="ADW74628.1"/>
    <property type="molecule type" value="Genomic_DNA"/>
</dbReference>
<dbReference type="Proteomes" id="UP000007257">
    <property type="component" value="Chromosome"/>
</dbReference>
<dbReference type="InterPro" id="IPR010982">
    <property type="entry name" value="Lambda_DNA-bd_dom_sf"/>
</dbReference>